<feature type="short sequence motif" description="'KMSKS' region" evidence="8">
    <location>
        <begin position="213"/>
        <end position="217"/>
    </location>
</feature>
<feature type="binding site" evidence="8">
    <location>
        <position position="154"/>
    </location>
    <ligand>
        <name>L-tryptophan</name>
        <dbReference type="ChEBI" id="CHEBI:57912"/>
    </ligand>
</feature>
<keyword evidence="6 8" id="KW-0030">Aminoacyl-tRNA synthetase</keyword>
<name>A0A1G2CEP8_9BACT</name>
<evidence type="ECO:0000256" key="6">
    <source>
        <dbReference type="ARBA" id="ARBA00023146"/>
    </source>
</evidence>
<dbReference type="EMBL" id="MHLA01000013">
    <property type="protein sequence ID" value="OGY99855.1"/>
    <property type="molecule type" value="Genomic_DNA"/>
</dbReference>
<keyword evidence="4 8" id="KW-0067">ATP-binding</keyword>
<dbReference type="STRING" id="1798650.A2945_02575"/>
<dbReference type="Pfam" id="PF00579">
    <property type="entry name" value="tRNA-synt_1b"/>
    <property type="match status" value="1"/>
</dbReference>
<accession>A0A1G2CEP8</accession>
<evidence type="ECO:0000256" key="8">
    <source>
        <dbReference type="HAMAP-Rule" id="MF_00140"/>
    </source>
</evidence>
<dbReference type="Gene3D" id="1.10.240.10">
    <property type="entry name" value="Tyrosyl-Transfer RNA Synthetase"/>
    <property type="match status" value="1"/>
</dbReference>
<evidence type="ECO:0000313" key="10">
    <source>
        <dbReference type="EMBL" id="OGY99855.1"/>
    </source>
</evidence>
<dbReference type="InterPro" id="IPR014729">
    <property type="entry name" value="Rossmann-like_a/b/a_fold"/>
</dbReference>
<sequence length="347" mass="38719">MAKSVLVSGIQPSGRLHIGNYLGALKNFVDLQNSGKYQCYFFIADLHALTENPDPKDLRKNIINLAADFLAAGLDPKKSVIFQQSQIGFLEELKWILSPLVPVSELMRMTAFKEKIMQKIEPKEGQKVSQEEFDRVVEESNMGLALYPVLMAADILIYDGQFVPVGRDQLQHLELARTIARKFNSRFGKTFVEPKAVLTKTPRVMSLKNPTKKMSKSDPASCLFLDDSPEEIKAKIARATTDSGTEISYDPAKKPGLSNLLEIYAALSHLEPKLIAEEFGGQNYAHFKMRLAELVTEYFADFRANKAKFIKNPAALKQALRLGSGQAAKVAEKKIEEVKKRIGVALD</sequence>
<evidence type="ECO:0000256" key="3">
    <source>
        <dbReference type="ARBA" id="ARBA00022741"/>
    </source>
</evidence>
<evidence type="ECO:0000256" key="9">
    <source>
        <dbReference type="RuleBase" id="RU363036"/>
    </source>
</evidence>
<feature type="binding site" evidence="8">
    <location>
        <position position="204"/>
    </location>
    <ligand>
        <name>ATP</name>
        <dbReference type="ChEBI" id="CHEBI:30616"/>
    </ligand>
</feature>
<dbReference type="InterPro" id="IPR024109">
    <property type="entry name" value="Trp-tRNA-ligase_bac-type"/>
</dbReference>
<keyword evidence="3 8" id="KW-0547">Nucleotide-binding</keyword>
<evidence type="ECO:0000256" key="1">
    <source>
        <dbReference type="ARBA" id="ARBA00005594"/>
    </source>
</evidence>
<dbReference type="AlphaFoldDB" id="A0A1G2CEP8"/>
<reference evidence="10 11" key="1">
    <citation type="journal article" date="2016" name="Nat. Commun.">
        <title>Thousands of microbial genomes shed light on interconnected biogeochemical processes in an aquifer system.</title>
        <authorList>
            <person name="Anantharaman K."/>
            <person name="Brown C.T."/>
            <person name="Hug L.A."/>
            <person name="Sharon I."/>
            <person name="Castelle C.J."/>
            <person name="Probst A.J."/>
            <person name="Thomas B.C."/>
            <person name="Singh A."/>
            <person name="Wilkins M.J."/>
            <person name="Karaoz U."/>
            <person name="Brodie E.L."/>
            <person name="Williams K.H."/>
            <person name="Hubbard S.S."/>
            <person name="Banfield J.F."/>
        </authorList>
    </citation>
    <scope>NUCLEOTIDE SEQUENCE [LARGE SCALE GENOMIC DNA]</scope>
</reference>
<dbReference type="SUPFAM" id="SSF52374">
    <property type="entry name" value="Nucleotidylyl transferase"/>
    <property type="match status" value="1"/>
</dbReference>
<comment type="similarity">
    <text evidence="1 8 9">Belongs to the class-I aminoacyl-tRNA synthetase family.</text>
</comment>
<gene>
    <name evidence="8" type="primary">trpS</name>
    <name evidence="10" type="ORF">A2945_02575</name>
</gene>
<dbReference type="PANTHER" id="PTHR43766:SF1">
    <property type="entry name" value="TRYPTOPHAN--TRNA LIGASE, MITOCHONDRIAL"/>
    <property type="match status" value="1"/>
</dbReference>
<dbReference type="GO" id="GO:0004830">
    <property type="term" value="F:tryptophan-tRNA ligase activity"/>
    <property type="evidence" value="ECO:0007669"/>
    <property type="project" value="UniProtKB-UniRule"/>
</dbReference>
<comment type="catalytic activity">
    <reaction evidence="7 8">
        <text>tRNA(Trp) + L-tryptophan + ATP = L-tryptophyl-tRNA(Trp) + AMP + diphosphate + H(+)</text>
        <dbReference type="Rhea" id="RHEA:24080"/>
        <dbReference type="Rhea" id="RHEA-COMP:9671"/>
        <dbReference type="Rhea" id="RHEA-COMP:9705"/>
        <dbReference type="ChEBI" id="CHEBI:15378"/>
        <dbReference type="ChEBI" id="CHEBI:30616"/>
        <dbReference type="ChEBI" id="CHEBI:33019"/>
        <dbReference type="ChEBI" id="CHEBI:57912"/>
        <dbReference type="ChEBI" id="CHEBI:78442"/>
        <dbReference type="ChEBI" id="CHEBI:78535"/>
        <dbReference type="ChEBI" id="CHEBI:456215"/>
        <dbReference type="EC" id="6.1.1.2"/>
    </reaction>
</comment>
<dbReference type="PROSITE" id="PS00178">
    <property type="entry name" value="AA_TRNA_LIGASE_I"/>
    <property type="match status" value="1"/>
</dbReference>
<dbReference type="CDD" id="cd00806">
    <property type="entry name" value="TrpRS_core"/>
    <property type="match status" value="1"/>
</dbReference>
<dbReference type="GO" id="GO:0005737">
    <property type="term" value="C:cytoplasm"/>
    <property type="evidence" value="ECO:0007669"/>
    <property type="project" value="UniProtKB-SubCell"/>
</dbReference>
<evidence type="ECO:0000256" key="7">
    <source>
        <dbReference type="ARBA" id="ARBA00049929"/>
    </source>
</evidence>
<feature type="binding site" evidence="8">
    <location>
        <begin position="166"/>
        <end position="168"/>
    </location>
    <ligand>
        <name>ATP</name>
        <dbReference type="ChEBI" id="CHEBI:30616"/>
    </ligand>
</feature>
<evidence type="ECO:0000313" key="11">
    <source>
        <dbReference type="Proteomes" id="UP000178880"/>
    </source>
</evidence>
<dbReference type="InterPro" id="IPR002306">
    <property type="entry name" value="Trp-tRNA-ligase"/>
</dbReference>
<dbReference type="GO" id="GO:0005524">
    <property type="term" value="F:ATP binding"/>
    <property type="evidence" value="ECO:0007669"/>
    <property type="project" value="UniProtKB-UniRule"/>
</dbReference>
<evidence type="ECO:0000256" key="2">
    <source>
        <dbReference type="ARBA" id="ARBA00022598"/>
    </source>
</evidence>
<dbReference type="NCBIfam" id="TIGR00233">
    <property type="entry name" value="trpS"/>
    <property type="match status" value="1"/>
</dbReference>
<dbReference type="FunFam" id="1.10.240.10:FF:000002">
    <property type="entry name" value="Tryptophan--tRNA ligase"/>
    <property type="match status" value="1"/>
</dbReference>
<comment type="subunit">
    <text evidence="8">Homodimer.</text>
</comment>
<dbReference type="InterPro" id="IPR002305">
    <property type="entry name" value="aa-tRNA-synth_Ic"/>
</dbReference>
<dbReference type="PANTHER" id="PTHR43766">
    <property type="entry name" value="TRYPTOPHAN--TRNA LIGASE, MITOCHONDRIAL"/>
    <property type="match status" value="1"/>
</dbReference>
<comment type="caution">
    <text evidence="10">The sequence shown here is derived from an EMBL/GenBank/DDBJ whole genome shotgun (WGS) entry which is preliminary data.</text>
</comment>
<keyword evidence="2 8" id="KW-0436">Ligase</keyword>
<feature type="short sequence motif" description="'HIGH' region" evidence="8">
    <location>
        <begin position="12"/>
        <end position="20"/>
    </location>
</feature>
<dbReference type="InterPro" id="IPR050203">
    <property type="entry name" value="Trp-tRNA_synthetase"/>
</dbReference>
<dbReference type="HAMAP" id="MF_00140_B">
    <property type="entry name" value="Trp_tRNA_synth_B"/>
    <property type="match status" value="1"/>
</dbReference>
<proteinExistence type="inferred from homology"/>
<comment type="function">
    <text evidence="8">Catalyzes the attachment of tryptophan to tRNA(Trp).</text>
</comment>
<feature type="binding site" evidence="8">
    <location>
        <begin position="11"/>
        <end position="13"/>
    </location>
    <ligand>
        <name>ATP</name>
        <dbReference type="ChEBI" id="CHEBI:30616"/>
    </ligand>
</feature>
<comment type="subcellular location">
    <subcellularLocation>
        <location evidence="8">Cytoplasm</location>
    </subcellularLocation>
</comment>
<protein>
    <recommendedName>
        <fullName evidence="8">Tryptophan--tRNA ligase</fullName>
        <ecNumber evidence="8">6.1.1.2</ecNumber>
    </recommendedName>
    <alternativeName>
        <fullName evidence="8">Tryptophanyl-tRNA synthetase</fullName>
        <shortName evidence="8">TrpRS</shortName>
    </alternativeName>
</protein>
<dbReference type="EC" id="6.1.1.2" evidence="8"/>
<evidence type="ECO:0000256" key="4">
    <source>
        <dbReference type="ARBA" id="ARBA00022840"/>
    </source>
</evidence>
<feature type="binding site" evidence="8">
    <location>
        <begin position="19"/>
        <end position="20"/>
    </location>
    <ligand>
        <name>ATP</name>
        <dbReference type="ChEBI" id="CHEBI:30616"/>
    </ligand>
</feature>
<dbReference type="Proteomes" id="UP000178880">
    <property type="component" value="Unassembled WGS sequence"/>
</dbReference>
<evidence type="ECO:0000256" key="5">
    <source>
        <dbReference type="ARBA" id="ARBA00022917"/>
    </source>
</evidence>
<feature type="binding site" evidence="8">
    <location>
        <begin position="213"/>
        <end position="217"/>
    </location>
    <ligand>
        <name>ATP</name>
        <dbReference type="ChEBI" id="CHEBI:30616"/>
    </ligand>
</feature>
<keyword evidence="5 8" id="KW-0648">Protein biosynthesis</keyword>
<dbReference type="PRINTS" id="PR01039">
    <property type="entry name" value="TRNASYNTHTRP"/>
</dbReference>
<dbReference type="InterPro" id="IPR001412">
    <property type="entry name" value="aa-tRNA-synth_I_CS"/>
</dbReference>
<organism evidence="10 11">
    <name type="scientific">Candidatus Liptonbacteria bacterium RIFCSPLOWO2_01_FULL_52_25</name>
    <dbReference type="NCBI Taxonomy" id="1798650"/>
    <lineage>
        <taxon>Bacteria</taxon>
        <taxon>Candidatus Liptoniibacteriota</taxon>
    </lineage>
</organism>
<dbReference type="GO" id="GO:0006436">
    <property type="term" value="P:tryptophanyl-tRNA aminoacylation"/>
    <property type="evidence" value="ECO:0007669"/>
    <property type="project" value="UniProtKB-UniRule"/>
</dbReference>
<keyword evidence="8" id="KW-0963">Cytoplasm</keyword>
<dbReference type="Gene3D" id="3.40.50.620">
    <property type="entry name" value="HUPs"/>
    <property type="match status" value="1"/>
</dbReference>